<feature type="domain" description="Glycoside hydrolase family 5" evidence="8">
    <location>
        <begin position="11"/>
        <end position="312"/>
    </location>
</feature>
<evidence type="ECO:0000313" key="9">
    <source>
        <dbReference type="EMBL" id="MDH8678111.1"/>
    </source>
</evidence>
<protein>
    <submittedName>
        <fullName evidence="9">Cellulase family glycosylhydrolase</fullName>
    </submittedName>
</protein>
<keyword evidence="5 7" id="KW-0326">Glycosidase</keyword>
<proteinExistence type="inferred from homology"/>
<evidence type="ECO:0000256" key="2">
    <source>
        <dbReference type="ARBA" id="ARBA00022801"/>
    </source>
</evidence>
<keyword evidence="4" id="KW-0119">Carbohydrate metabolism</keyword>
<organism evidence="9 10">
    <name type="scientific">Fusibacter bizertensis</name>
    <dbReference type="NCBI Taxonomy" id="1488331"/>
    <lineage>
        <taxon>Bacteria</taxon>
        <taxon>Bacillati</taxon>
        <taxon>Bacillota</taxon>
        <taxon>Clostridia</taxon>
        <taxon>Eubacteriales</taxon>
        <taxon>Eubacteriales Family XII. Incertae Sedis</taxon>
        <taxon>Fusibacter</taxon>
    </lineage>
</organism>
<dbReference type="PANTHER" id="PTHR31297:SF41">
    <property type="entry name" value="ENDOGLUCANASE, PUTATIVE (AFU_ORTHOLOGUE AFUA_5G01830)-RELATED"/>
    <property type="match status" value="1"/>
</dbReference>
<keyword evidence="2 7" id="KW-0378">Hydrolase</keyword>
<evidence type="ECO:0000256" key="6">
    <source>
        <dbReference type="ARBA" id="ARBA00023326"/>
    </source>
</evidence>
<dbReference type="SUPFAM" id="SSF51445">
    <property type="entry name" value="(Trans)glycosidases"/>
    <property type="match status" value="1"/>
</dbReference>
<evidence type="ECO:0000256" key="1">
    <source>
        <dbReference type="ARBA" id="ARBA00005641"/>
    </source>
</evidence>
<dbReference type="InterPro" id="IPR001547">
    <property type="entry name" value="Glyco_hydro_5"/>
</dbReference>
<evidence type="ECO:0000256" key="4">
    <source>
        <dbReference type="ARBA" id="ARBA00023277"/>
    </source>
</evidence>
<dbReference type="Gene3D" id="3.20.20.80">
    <property type="entry name" value="Glycosidases"/>
    <property type="match status" value="1"/>
</dbReference>
<dbReference type="Pfam" id="PF00150">
    <property type="entry name" value="Cellulase"/>
    <property type="match status" value="1"/>
</dbReference>
<evidence type="ECO:0000256" key="3">
    <source>
        <dbReference type="ARBA" id="ARBA00023001"/>
    </source>
</evidence>
<dbReference type="InterPro" id="IPR050386">
    <property type="entry name" value="Glycosyl_hydrolase_5"/>
</dbReference>
<sequence>MFSIKDQQLLKDGEPIYLKGFNLTCKYWEDYEVILNLYQTNHAYIQMKHLGANAVRILFSYKIFESDNYPFTYNEAAFQWLNLQIDFASEQGLGVILCMILPVGADWNDVKPNLDFSLWHDPVKQERFIALWCEMANRYSENDAIIAFDLFNAPVTDDGTGILYELLASKTIKAIRQIDKKRVLIMGKLYGVNGKQPFFYDHDRLIKFDDESLIYDMHFYEPFMYTHQYAEWVGVSSDGGRYPDIDRDKKHLLSYFKQILDFREKYNVPVLVSEIGLINHCFNAEKGGLNYISDLVEILEDNGLGFFYWEFQSEVMGVYKSEAEQELKETDLNFELTGILFNKL</sequence>
<comment type="similarity">
    <text evidence="1 7">Belongs to the glycosyl hydrolase 5 (cellulase A) family.</text>
</comment>
<reference evidence="9 10" key="1">
    <citation type="submission" date="2023-04" db="EMBL/GenBank/DDBJ databases">
        <title>Fusibacter bizertensis strain WBS, isolated from littoral bottom sediments of the Arctic seas - biochemical and genomic analysis.</title>
        <authorList>
            <person name="Brioukhanov A.L."/>
        </authorList>
    </citation>
    <scope>NUCLEOTIDE SEQUENCE [LARGE SCALE GENOMIC DNA]</scope>
    <source>
        <strain evidence="9 10">WBS</strain>
    </source>
</reference>
<evidence type="ECO:0000313" key="10">
    <source>
        <dbReference type="Proteomes" id="UP001158045"/>
    </source>
</evidence>
<keyword evidence="3" id="KW-0136">Cellulose degradation</keyword>
<name>A0ABT6NCF9_9FIRM</name>
<dbReference type="PANTHER" id="PTHR31297">
    <property type="entry name" value="GLUCAN ENDO-1,6-BETA-GLUCOSIDASE B"/>
    <property type="match status" value="1"/>
</dbReference>
<evidence type="ECO:0000256" key="5">
    <source>
        <dbReference type="ARBA" id="ARBA00023295"/>
    </source>
</evidence>
<evidence type="ECO:0000259" key="8">
    <source>
        <dbReference type="Pfam" id="PF00150"/>
    </source>
</evidence>
<accession>A0ABT6NCF9</accession>
<dbReference type="RefSeq" id="WP_281093938.1">
    <property type="nucleotide sequence ID" value="NZ_JARYZI010000004.1"/>
</dbReference>
<dbReference type="InterPro" id="IPR017853">
    <property type="entry name" value="GH"/>
</dbReference>
<keyword evidence="6" id="KW-0624">Polysaccharide degradation</keyword>
<gene>
    <name evidence="9" type="ORF">QE109_08125</name>
</gene>
<dbReference type="Proteomes" id="UP001158045">
    <property type="component" value="Unassembled WGS sequence"/>
</dbReference>
<comment type="caution">
    <text evidence="9">The sequence shown here is derived from an EMBL/GenBank/DDBJ whole genome shotgun (WGS) entry which is preliminary data.</text>
</comment>
<keyword evidence="10" id="KW-1185">Reference proteome</keyword>
<evidence type="ECO:0000256" key="7">
    <source>
        <dbReference type="RuleBase" id="RU361153"/>
    </source>
</evidence>
<dbReference type="EMBL" id="JARYZI010000004">
    <property type="protein sequence ID" value="MDH8678111.1"/>
    <property type="molecule type" value="Genomic_DNA"/>
</dbReference>